<protein>
    <recommendedName>
        <fullName evidence="3">Dynactin subunit 6</fullName>
    </recommendedName>
</protein>
<comment type="similarity">
    <text evidence="2">Belongs to the dynactin subunits 5/6 family. Dynactin subunit 6 subfamily.</text>
</comment>
<evidence type="ECO:0000256" key="1">
    <source>
        <dbReference type="ARBA" id="ARBA00004245"/>
    </source>
</evidence>
<comment type="subcellular location">
    <subcellularLocation>
        <location evidence="1">Cytoplasm</location>
        <location evidence="1">Cytoskeleton</location>
    </subcellularLocation>
</comment>
<dbReference type="SUPFAM" id="SSF51161">
    <property type="entry name" value="Trimeric LpxA-like enzymes"/>
    <property type="match status" value="1"/>
</dbReference>
<dbReference type="AlphaFoldDB" id="A0A183ANZ5"/>
<evidence type="ECO:0000256" key="2">
    <source>
        <dbReference type="ARBA" id="ARBA00007719"/>
    </source>
</evidence>
<organism evidence="9">
    <name type="scientific">Echinostoma caproni</name>
    <dbReference type="NCBI Taxonomy" id="27848"/>
    <lineage>
        <taxon>Eukaryota</taxon>
        <taxon>Metazoa</taxon>
        <taxon>Spiralia</taxon>
        <taxon>Lophotrochozoa</taxon>
        <taxon>Platyhelminthes</taxon>
        <taxon>Trematoda</taxon>
        <taxon>Digenea</taxon>
        <taxon>Plagiorchiida</taxon>
        <taxon>Echinostomata</taxon>
        <taxon>Echinostomatoidea</taxon>
        <taxon>Echinostomatidae</taxon>
        <taxon>Echinostoma</taxon>
    </lineage>
</organism>
<accession>A0A183ANZ5</accession>
<evidence type="ECO:0000256" key="5">
    <source>
        <dbReference type="ARBA" id="ARBA00023212"/>
    </source>
</evidence>
<reference evidence="9" key="1">
    <citation type="submission" date="2016-06" db="UniProtKB">
        <authorList>
            <consortium name="WormBaseParasite"/>
        </authorList>
    </citation>
    <scope>IDENTIFICATION</scope>
</reference>
<dbReference type="GO" id="GO:0070840">
    <property type="term" value="F:dynein complex binding"/>
    <property type="evidence" value="ECO:0007669"/>
    <property type="project" value="TreeGrafter"/>
</dbReference>
<evidence type="ECO:0000313" key="9">
    <source>
        <dbReference type="WBParaSite" id="ECPE_0000870601-mRNA-1"/>
    </source>
</evidence>
<dbReference type="OrthoDB" id="2355at2759"/>
<evidence type="ECO:0000313" key="7">
    <source>
        <dbReference type="EMBL" id="VDP84006.1"/>
    </source>
</evidence>
<evidence type="ECO:0000256" key="4">
    <source>
        <dbReference type="ARBA" id="ARBA00022490"/>
    </source>
</evidence>
<dbReference type="Gene3D" id="2.160.10.10">
    <property type="entry name" value="Hexapeptide repeat proteins"/>
    <property type="match status" value="1"/>
</dbReference>
<keyword evidence="5" id="KW-0206">Cytoskeleton</keyword>
<keyword evidence="4" id="KW-0963">Cytoplasm</keyword>
<dbReference type="PANTHER" id="PTHR13072">
    <property type="entry name" value="DYNACTIN 6"/>
    <property type="match status" value="1"/>
</dbReference>
<dbReference type="PANTHER" id="PTHR13072:SF0">
    <property type="entry name" value="DYNACTIN SUBUNIT 6"/>
    <property type="match status" value="1"/>
</dbReference>
<keyword evidence="8" id="KW-1185">Reference proteome</keyword>
<evidence type="ECO:0000313" key="8">
    <source>
        <dbReference type="Proteomes" id="UP000272942"/>
    </source>
</evidence>
<comment type="function">
    <text evidence="6">Part of the dynactin complex that activates the molecular motor dynein for ultra-processive transport along microtubules.</text>
</comment>
<name>A0A183ANZ5_9TREM</name>
<dbReference type="GO" id="GO:0007052">
    <property type="term" value="P:mitotic spindle organization"/>
    <property type="evidence" value="ECO:0007669"/>
    <property type="project" value="TreeGrafter"/>
</dbReference>
<dbReference type="WBParaSite" id="ECPE_0000870601-mRNA-1">
    <property type="protein sequence ID" value="ECPE_0000870601-mRNA-1"/>
    <property type="gene ID" value="ECPE_0000870601"/>
</dbReference>
<dbReference type="CDD" id="cd04646">
    <property type="entry name" value="LbH_Dynactin_6"/>
    <property type="match status" value="1"/>
</dbReference>
<gene>
    <name evidence="7" type="ORF">ECPE_LOCUS8680</name>
</gene>
<dbReference type="Proteomes" id="UP000272942">
    <property type="component" value="Unassembled WGS sequence"/>
</dbReference>
<proteinExistence type="inferred from homology"/>
<dbReference type="InterPro" id="IPR027777">
    <property type="entry name" value="DCTN6"/>
</dbReference>
<sequence length="225" mass="24468">MVERPQPLPSSRYQTRITPGAVVCSECELSGEVTIGANTIIHPKARILAEAGAIQIGAFNLIEEQVEIINRVPDSVLKIGDHNVFEVGAHCEAAEIGDNNVFEAKSMVGPQVRITNGCVIGAMCSLTSNETLPECTVIYGDEVCGSLVSSLIRFGIHECIWFFFLFSELYNRPSSCSQRETSCPDTQTLQLDFLTKILPNYHHLLKASRPSNVGSAFASPKAAPK</sequence>
<dbReference type="GO" id="GO:0005869">
    <property type="term" value="C:dynactin complex"/>
    <property type="evidence" value="ECO:0007669"/>
    <property type="project" value="InterPro"/>
</dbReference>
<evidence type="ECO:0000256" key="3">
    <source>
        <dbReference type="ARBA" id="ARBA00016573"/>
    </source>
</evidence>
<dbReference type="InterPro" id="IPR011004">
    <property type="entry name" value="Trimer_LpxA-like_sf"/>
</dbReference>
<dbReference type="EMBL" id="UZAN01046305">
    <property type="protein sequence ID" value="VDP84006.1"/>
    <property type="molecule type" value="Genomic_DNA"/>
</dbReference>
<reference evidence="7 8" key="2">
    <citation type="submission" date="2018-11" db="EMBL/GenBank/DDBJ databases">
        <authorList>
            <consortium name="Pathogen Informatics"/>
        </authorList>
    </citation>
    <scope>NUCLEOTIDE SEQUENCE [LARGE SCALE GENOMIC DNA]</scope>
    <source>
        <strain evidence="7 8">Egypt</strain>
    </source>
</reference>
<evidence type="ECO:0000256" key="6">
    <source>
        <dbReference type="ARBA" id="ARBA00034687"/>
    </source>
</evidence>